<comment type="caution">
    <text evidence="10">The sequence shown here is derived from an EMBL/GenBank/DDBJ whole genome shotgun (WGS) entry which is preliminary data.</text>
</comment>
<feature type="region of interest" description="Disordered" evidence="8">
    <location>
        <begin position="1"/>
        <end position="33"/>
    </location>
</feature>
<dbReference type="EMBL" id="JBBNAF010000011">
    <property type="protein sequence ID" value="KAK9099573.1"/>
    <property type="molecule type" value="Genomic_DNA"/>
</dbReference>
<dbReference type="GO" id="GO:0003677">
    <property type="term" value="F:DNA binding"/>
    <property type="evidence" value="ECO:0007669"/>
    <property type="project" value="UniProtKB-KW"/>
</dbReference>
<evidence type="ECO:0000256" key="3">
    <source>
        <dbReference type="ARBA" id="ARBA00023125"/>
    </source>
</evidence>
<dbReference type="PRINTS" id="PR00367">
    <property type="entry name" value="ETHRSPELEMNT"/>
</dbReference>
<evidence type="ECO:0000256" key="2">
    <source>
        <dbReference type="ARBA" id="ARBA00023015"/>
    </source>
</evidence>
<reference evidence="10 11" key="1">
    <citation type="submission" date="2024-01" db="EMBL/GenBank/DDBJ databases">
        <title>Genome assemblies of Stephania.</title>
        <authorList>
            <person name="Yang L."/>
        </authorList>
    </citation>
    <scope>NUCLEOTIDE SEQUENCE [LARGE SCALE GENOMIC DNA]</scope>
    <source>
        <strain evidence="10">YNDBR</strain>
        <tissue evidence="10">Leaf</tissue>
    </source>
</reference>
<comment type="similarity">
    <text evidence="7">Belongs to the AP2/ERF transcription factor family. ERF subfamily.</text>
</comment>
<feature type="compositionally biased region" description="Low complexity" evidence="8">
    <location>
        <begin position="1"/>
        <end position="23"/>
    </location>
</feature>
<dbReference type="PROSITE" id="PS51032">
    <property type="entry name" value="AP2_ERF"/>
    <property type="match status" value="1"/>
</dbReference>
<sequence length="211" mass="23586">MEGTTSSSSATNFESTSHSSSPSQHNYKGVRKRKWGKWVSEIRLPNSRERIWLGSYDTPEKAARAFDAALYCLRGSNARFNFPENPPEITNGRSLTPLEIQDVAARFANGESVSIREDSQPMDQCPTSISMSTSQFESTSEGGSGVPAQVDRVMDWAFYDMLMPSGTNAGMSHYDMFPGINEFPDQFLAPEPEINYDEEASFSQGLYLWDF</sequence>
<feature type="domain" description="AP2/ERF" evidence="9">
    <location>
        <begin position="26"/>
        <end position="83"/>
    </location>
</feature>
<keyword evidence="4" id="KW-0010">Activator</keyword>
<dbReference type="GO" id="GO:0005634">
    <property type="term" value="C:nucleus"/>
    <property type="evidence" value="ECO:0007669"/>
    <property type="project" value="UniProtKB-SubCell"/>
</dbReference>
<protein>
    <recommendedName>
        <fullName evidence="9">AP2/ERF domain-containing protein</fullName>
    </recommendedName>
</protein>
<keyword evidence="2" id="KW-0805">Transcription regulation</keyword>
<proteinExistence type="inferred from homology"/>
<keyword evidence="5" id="KW-0804">Transcription</keyword>
<evidence type="ECO:0000313" key="11">
    <source>
        <dbReference type="Proteomes" id="UP001420932"/>
    </source>
</evidence>
<name>A0AAP0EZE8_9MAGN</name>
<organism evidence="10 11">
    <name type="scientific">Stephania yunnanensis</name>
    <dbReference type="NCBI Taxonomy" id="152371"/>
    <lineage>
        <taxon>Eukaryota</taxon>
        <taxon>Viridiplantae</taxon>
        <taxon>Streptophyta</taxon>
        <taxon>Embryophyta</taxon>
        <taxon>Tracheophyta</taxon>
        <taxon>Spermatophyta</taxon>
        <taxon>Magnoliopsida</taxon>
        <taxon>Ranunculales</taxon>
        <taxon>Menispermaceae</taxon>
        <taxon>Menispermoideae</taxon>
        <taxon>Cissampelideae</taxon>
        <taxon>Stephania</taxon>
    </lineage>
</organism>
<keyword evidence="6" id="KW-0539">Nucleus</keyword>
<dbReference type="CDD" id="cd00018">
    <property type="entry name" value="AP2"/>
    <property type="match status" value="1"/>
</dbReference>
<gene>
    <name evidence="10" type="ORF">Syun_026618</name>
</gene>
<dbReference type="PANTHER" id="PTHR31985:SF273">
    <property type="entry name" value="ETHYLENE-RESPONSIVE TRANSCRIPTION FACTOR ERF017"/>
    <property type="match status" value="1"/>
</dbReference>
<dbReference type="Pfam" id="PF00847">
    <property type="entry name" value="AP2"/>
    <property type="match status" value="1"/>
</dbReference>
<dbReference type="GO" id="GO:0003700">
    <property type="term" value="F:DNA-binding transcription factor activity"/>
    <property type="evidence" value="ECO:0007669"/>
    <property type="project" value="InterPro"/>
</dbReference>
<dbReference type="InterPro" id="IPR051032">
    <property type="entry name" value="AP2/ERF_TF_ERF_subfamily"/>
</dbReference>
<dbReference type="InterPro" id="IPR016177">
    <property type="entry name" value="DNA-bd_dom_sf"/>
</dbReference>
<feature type="region of interest" description="Disordered" evidence="8">
    <location>
        <begin position="114"/>
        <end position="145"/>
    </location>
</feature>
<dbReference type="Gene3D" id="3.30.730.10">
    <property type="entry name" value="AP2/ERF domain"/>
    <property type="match status" value="1"/>
</dbReference>
<comment type="subcellular location">
    <subcellularLocation>
        <location evidence="1">Nucleus</location>
    </subcellularLocation>
</comment>
<evidence type="ECO:0000313" key="10">
    <source>
        <dbReference type="EMBL" id="KAK9099573.1"/>
    </source>
</evidence>
<feature type="compositionally biased region" description="Polar residues" evidence="8">
    <location>
        <begin position="121"/>
        <end position="141"/>
    </location>
</feature>
<accession>A0AAP0EZE8</accession>
<dbReference type="AlphaFoldDB" id="A0AAP0EZE8"/>
<dbReference type="SMART" id="SM00380">
    <property type="entry name" value="AP2"/>
    <property type="match status" value="1"/>
</dbReference>
<evidence type="ECO:0000259" key="9">
    <source>
        <dbReference type="PROSITE" id="PS51032"/>
    </source>
</evidence>
<evidence type="ECO:0000256" key="6">
    <source>
        <dbReference type="ARBA" id="ARBA00023242"/>
    </source>
</evidence>
<evidence type="ECO:0000256" key="5">
    <source>
        <dbReference type="ARBA" id="ARBA00023163"/>
    </source>
</evidence>
<evidence type="ECO:0000256" key="8">
    <source>
        <dbReference type="SAM" id="MobiDB-lite"/>
    </source>
</evidence>
<evidence type="ECO:0000256" key="4">
    <source>
        <dbReference type="ARBA" id="ARBA00023159"/>
    </source>
</evidence>
<keyword evidence="11" id="KW-1185">Reference proteome</keyword>
<dbReference type="FunFam" id="3.30.730.10:FF:000001">
    <property type="entry name" value="Ethylene-responsive transcription factor 2"/>
    <property type="match status" value="1"/>
</dbReference>
<dbReference type="SUPFAM" id="SSF54171">
    <property type="entry name" value="DNA-binding domain"/>
    <property type="match status" value="1"/>
</dbReference>
<dbReference type="PANTHER" id="PTHR31985">
    <property type="entry name" value="ETHYLENE-RESPONSIVE TRANSCRIPTION FACTOR ERF042-RELATED"/>
    <property type="match status" value="1"/>
</dbReference>
<dbReference type="InterPro" id="IPR001471">
    <property type="entry name" value="AP2/ERF_dom"/>
</dbReference>
<dbReference type="Proteomes" id="UP001420932">
    <property type="component" value="Unassembled WGS sequence"/>
</dbReference>
<evidence type="ECO:0000256" key="7">
    <source>
        <dbReference type="ARBA" id="ARBA00024343"/>
    </source>
</evidence>
<evidence type="ECO:0000256" key="1">
    <source>
        <dbReference type="ARBA" id="ARBA00004123"/>
    </source>
</evidence>
<dbReference type="InterPro" id="IPR036955">
    <property type="entry name" value="AP2/ERF_dom_sf"/>
</dbReference>
<keyword evidence="3" id="KW-0238">DNA-binding</keyword>